<reference evidence="4 5" key="1">
    <citation type="journal article" date="2019" name="Plant Biotechnol. J.">
        <title>The red bayberry genome and genetic basis of sex determination.</title>
        <authorList>
            <person name="Jia H.M."/>
            <person name="Jia H.J."/>
            <person name="Cai Q.L."/>
            <person name="Wang Y."/>
            <person name="Zhao H.B."/>
            <person name="Yang W.F."/>
            <person name="Wang G.Y."/>
            <person name="Li Y.H."/>
            <person name="Zhan D.L."/>
            <person name="Shen Y.T."/>
            <person name="Niu Q.F."/>
            <person name="Chang L."/>
            <person name="Qiu J."/>
            <person name="Zhao L."/>
            <person name="Xie H.B."/>
            <person name="Fu W.Y."/>
            <person name="Jin J."/>
            <person name="Li X.W."/>
            <person name="Jiao Y."/>
            <person name="Zhou C.C."/>
            <person name="Tu T."/>
            <person name="Chai C.Y."/>
            <person name="Gao J.L."/>
            <person name="Fan L.J."/>
            <person name="van de Weg E."/>
            <person name="Wang J.Y."/>
            <person name="Gao Z.S."/>
        </authorList>
    </citation>
    <scope>NUCLEOTIDE SEQUENCE [LARGE SCALE GENOMIC DNA]</scope>
    <source>
        <tissue evidence="4">Leaves</tissue>
    </source>
</reference>
<name>A0A6A1VLE0_9ROSI</name>
<sequence length="374" mass="40795">MGIRIRGVFYLLILSFLICSQATAEATGSVFFIDSAARQFLRTRSSGDVVETDAMLFSEVGAAVSVLLGFAPSSMLSAAGSSKLNEVLVPNPFDRPRAVFMLEVQGTDPKLVINMDNSMFSGALRREVRLEKAADIQLLDENKVSVFYLDEPLADYTDNEIAEFASWMGGSYVADSVKQLDGELTIPLADGANVVLHMSEKSHREFTSSLLSLVHNFKRALELHDDLAQGIQSPAEMLTGCFDGIKALQKQYGSEGISKHGMDLLLVTVSKMFTSLQEAYKGQIVGVVFFIESTTEESSKMLSAMFASQPSARSLVETEGSHNVTIREIVLVRRTLAWITGVILLISTLLGVRLNIDKGLVAAFIQVTFKINTG</sequence>
<keyword evidence="2" id="KW-0732">Signal</keyword>
<gene>
    <name evidence="4" type="ORF">CJ030_MR5G016194</name>
</gene>
<evidence type="ECO:0000313" key="5">
    <source>
        <dbReference type="Proteomes" id="UP000516437"/>
    </source>
</evidence>
<dbReference type="AlphaFoldDB" id="A0A6A1VLE0"/>
<dbReference type="InterPro" id="IPR056696">
    <property type="entry name" value="DUF7794"/>
</dbReference>
<accession>A0A6A1VLE0</accession>
<protein>
    <recommendedName>
        <fullName evidence="3">DUF7794 domain-containing protein</fullName>
    </recommendedName>
</protein>
<dbReference type="GO" id="GO:0012505">
    <property type="term" value="C:endomembrane system"/>
    <property type="evidence" value="ECO:0007669"/>
    <property type="project" value="TreeGrafter"/>
</dbReference>
<evidence type="ECO:0000259" key="3">
    <source>
        <dbReference type="Pfam" id="PF25070"/>
    </source>
</evidence>
<feature type="chain" id="PRO_5025384725" description="DUF7794 domain-containing protein" evidence="2">
    <location>
        <begin position="25"/>
        <end position="374"/>
    </location>
</feature>
<proteinExistence type="predicted"/>
<evidence type="ECO:0000256" key="2">
    <source>
        <dbReference type="SAM" id="SignalP"/>
    </source>
</evidence>
<dbReference type="PANTHER" id="PTHR37735">
    <property type="entry name" value="OS08G0567000 PROTEIN"/>
    <property type="match status" value="1"/>
</dbReference>
<feature type="signal peptide" evidence="2">
    <location>
        <begin position="1"/>
        <end position="24"/>
    </location>
</feature>
<dbReference type="Pfam" id="PF25070">
    <property type="entry name" value="DUF7794"/>
    <property type="match status" value="1"/>
</dbReference>
<keyword evidence="1" id="KW-1133">Transmembrane helix</keyword>
<feature type="transmembrane region" description="Helical" evidence="1">
    <location>
        <begin position="336"/>
        <end position="356"/>
    </location>
</feature>
<dbReference type="EMBL" id="RXIC02000023">
    <property type="protein sequence ID" value="KAB1213701.1"/>
    <property type="molecule type" value="Genomic_DNA"/>
</dbReference>
<evidence type="ECO:0000256" key="1">
    <source>
        <dbReference type="SAM" id="Phobius"/>
    </source>
</evidence>
<keyword evidence="1" id="KW-0472">Membrane</keyword>
<feature type="domain" description="DUF7794" evidence="3">
    <location>
        <begin position="27"/>
        <end position="290"/>
    </location>
</feature>
<keyword evidence="1" id="KW-0812">Transmembrane</keyword>
<keyword evidence="5" id="KW-1185">Reference proteome</keyword>
<dbReference type="PANTHER" id="PTHR37735:SF1">
    <property type="entry name" value="OS08G0567000 PROTEIN"/>
    <property type="match status" value="1"/>
</dbReference>
<comment type="caution">
    <text evidence="4">The sequence shown here is derived from an EMBL/GenBank/DDBJ whole genome shotgun (WGS) entry which is preliminary data.</text>
</comment>
<dbReference type="Proteomes" id="UP000516437">
    <property type="component" value="Chromosome 5"/>
</dbReference>
<organism evidence="4 5">
    <name type="scientific">Morella rubra</name>
    <name type="common">Chinese bayberry</name>
    <dbReference type="NCBI Taxonomy" id="262757"/>
    <lineage>
        <taxon>Eukaryota</taxon>
        <taxon>Viridiplantae</taxon>
        <taxon>Streptophyta</taxon>
        <taxon>Embryophyta</taxon>
        <taxon>Tracheophyta</taxon>
        <taxon>Spermatophyta</taxon>
        <taxon>Magnoliopsida</taxon>
        <taxon>eudicotyledons</taxon>
        <taxon>Gunneridae</taxon>
        <taxon>Pentapetalae</taxon>
        <taxon>rosids</taxon>
        <taxon>fabids</taxon>
        <taxon>Fagales</taxon>
        <taxon>Myricaceae</taxon>
        <taxon>Morella</taxon>
    </lineage>
</organism>
<dbReference type="OrthoDB" id="1928130at2759"/>
<evidence type="ECO:0000313" key="4">
    <source>
        <dbReference type="EMBL" id="KAB1213701.1"/>
    </source>
</evidence>